<evidence type="ECO:0000313" key="1">
    <source>
        <dbReference type="EMBL" id="KIY47440.1"/>
    </source>
</evidence>
<evidence type="ECO:0000313" key="2">
    <source>
        <dbReference type="Proteomes" id="UP000054144"/>
    </source>
</evidence>
<accession>A0A0D7A9U2</accession>
<reference evidence="1 2" key="1">
    <citation type="journal article" date="2015" name="Fungal Genet. Biol.">
        <title>Evolution of novel wood decay mechanisms in Agaricales revealed by the genome sequences of Fistulina hepatica and Cylindrobasidium torrendii.</title>
        <authorList>
            <person name="Floudas D."/>
            <person name="Held B.W."/>
            <person name="Riley R."/>
            <person name="Nagy L.G."/>
            <person name="Koehler G."/>
            <person name="Ransdell A.S."/>
            <person name="Younus H."/>
            <person name="Chow J."/>
            <person name="Chiniquy J."/>
            <person name="Lipzen A."/>
            <person name="Tritt A."/>
            <person name="Sun H."/>
            <person name="Haridas S."/>
            <person name="LaButti K."/>
            <person name="Ohm R.A."/>
            <person name="Kues U."/>
            <person name="Blanchette R.A."/>
            <person name="Grigoriev I.V."/>
            <person name="Minto R.E."/>
            <person name="Hibbett D.S."/>
        </authorList>
    </citation>
    <scope>NUCLEOTIDE SEQUENCE [LARGE SCALE GENOMIC DNA]</scope>
    <source>
        <strain evidence="1 2">ATCC 64428</strain>
    </source>
</reference>
<dbReference type="Proteomes" id="UP000054144">
    <property type="component" value="Unassembled WGS sequence"/>
</dbReference>
<keyword evidence="2" id="KW-1185">Reference proteome</keyword>
<name>A0A0D7A9U2_9AGAR</name>
<dbReference type="AlphaFoldDB" id="A0A0D7A9U2"/>
<dbReference type="Pfam" id="PF14223">
    <property type="entry name" value="Retrotran_gag_2"/>
    <property type="match status" value="1"/>
</dbReference>
<sequence length="121" mass="13879">MHGKGLWTHFDGSELLPVETDDNKDAVTKWKTDEAKARSLLTQRLPNVTVSKIAKIDTVAKRWKAIMTDFSLKNELLQAGLRQEFMDSRCPRGEFIDVYLSKLLKKRNNLHSYGVNITDDD</sequence>
<organism evidence="1 2">
    <name type="scientific">Fistulina hepatica ATCC 64428</name>
    <dbReference type="NCBI Taxonomy" id="1128425"/>
    <lineage>
        <taxon>Eukaryota</taxon>
        <taxon>Fungi</taxon>
        <taxon>Dikarya</taxon>
        <taxon>Basidiomycota</taxon>
        <taxon>Agaricomycotina</taxon>
        <taxon>Agaricomycetes</taxon>
        <taxon>Agaricomycetidae</taxon>
        <taxon>Agaricales</taxon>
        <taxon>Fistulinaceae</taxon>
        <taxon>Fistulina</taxon>
    </lineage>
</organism>
<feature type="non-terminal residue" evidence="1">
    <location>
        <position position="121"/>
    </location>
</feature>
<dbReference type="OrthoDB" id="2961186at2759"/>
<proteinExistence type="predicted"/>
<protein>
    <submittedName>
        <fullName evidence="1">Uncharacterized protein</fullName>
    </submittedName>
</protein>
<gene>
    <name evidence="1" type="ORF">FISHEDRAFT_45351</name>
</gene>
<dbReference type="EMBL" id="KN881941">
    <property type="protein sequence ID" value="KIY47440.1"/>
    <property type="molecule type" value="Genomic_DNA"/>
</dbReference>